<keyword evidence="6 14" id="KW-0631">Potassium channel</keyword>
<keyword evidence="8 14" id="KW-0630">Potassium</keyword>
<name>A0ABD3EHQ1_9LAMI</name>
<dbReference type="PROSITE" id="PS50042">
    <property type="entry name" value="CNMP_BINDING_3"/>
    <property type="match status" value="1"/>
</dbReference>
<dbReference type="SUPFAM" id="SSF54160">
    <property type="entry name" value="Chromo domain-like"/>
    <property type="match status" value="1"/>
</dbReference>
<reference evidence="18" key="1">
    <citation type="journal article" date="2024" name="IScience">
        <title>Strigolactones Initiate the Formation of Haustorium-like Structures in Castilleja.</title>
        <authorList>
            <person name="Buerger M."/>
            <person name="Peterson D."/>
            <person name="Chory J."/>
        </authorList>
    </citation>
    <scope>NUCLEOTIDE SEQUENCE [LARGE SCALE GENOMIC DNA]</scope>
</reference>
<evidence type="ECO:0000313" key="17">
    <source>
        <dbReference type="EMBL" id="KAL3653757.1"/>
    </source>
</evidence>
<dbReference type="InterPro" id="IPR016197">
    <property type="entry name" value="Chromo-like_dom_sf"/>
</dbReference>
<dbReference type="InterPro" id="IPR014710">
    <property type="entry name" value="RmlC-like_jellyroll"/>
</dbReference>
<proteinExistence type="inferred from homology"/>
<comment type="subunit">
    <text evidence="14">The potassium channel is composed of a homo- or heterotetrameric complex of pore-forming subunits.</text>
</comment>
<dbReference type="Pfam" id="PF13857">
    <property type="entry name" value="Ank_5"/>
    <property type="match status" value="1"/>
</dbReference>
<dbReference type="Gene3D" id="2.60.120.10">
    <property type="entry name" value="Jelly Rolls"/>
    <property type="match status" value="1"/>
</dbReference>
<dbReference type="PROSITE" id="PS50297">
    <property type="entry name" value="ANK_REP_REGION"/>
    <property type="match status" value="3"/>
</dbReference>
<dbReference type="FunFam" id="1.10.287.70:FF:000123">
    <property type="entry name" value="Potassium channel KAT3"/>
    <property type="match status" value="1"/>
</dbReference>
<feature type="domain" description="Chromo" evidence="15">
    <location>
        <begin position="1090"/>
        <end position="1141"/>
    </location>
</feature>
<feature type="repeat" description="ANK" evidence="13">
    <location>
        <begin position="845"/>
        <end position="877"/>
    </location>
</feature>
<comment type="function">
    <text evidence="14">Potassium channel.</text>
</comment>
<comment type="domain">
    <text evidence="14">The segment S4 is probably the voltage-sensor and is characterized by a series of positively charged amino acids. The pore-forming region H5 is enclosed by the transmembrane segments S5 and S6 in the Shaker-type (1P/6TM) and contains the GYGD signature motif which seems to be involved in potassium selectivity.</text>
</comment>
<feature type="repeat" description="ANK" evidence="13">
    <location>
        <begin position="811"/>
        <end position="844"/>
    </location>
</feature>
<dbReference type="InterPro" id="IPR029063">
    <property type="entry name" value="SAM-dependent_MTases_sf"/>
</dbReference>
<feature type="transmembrane region" description="Helical" evidence="14">
    <location>
        <begin position="344"/>
        <end position="366"/>
    </location>
</feature>
<sequence length="1158" mass="132534">METVNPTSSSLVDAGVEEHVVDVGEDEQMVENCGFINGLSSQRFFVHPDNSKRELIIATAAGKRSPPVDTVPTDRAEFPGHGGGERLNGQIIQLKPVPHSLSSALHPLTWIFLNSDARGWIRRCQRYFALNPLNDDPKIMLAGMHLEGIAEYWFIDHVEGRNLSWSRFMDLFVYRFTSVREEDIVGEFNKLGQVTTVEKYIEKFVELRSYMMYRPLDEQYFLKSFFSGLKEDIRLCPGLTVKRLSIEAFVIMLGENREIEEITSELREEDSDCGVSLHPLKGQVPTDTIKLAGKVGNNNLVILVDSGYQRKWYKLWEKLILLWAIYSSFVTPLEFGFFRRLPKILFLVNSVGQGAFVVDIVLQFCVSYKDSQSYKMVYDRRLISFRYLRSYFALDVLSCIPWYIISKVVGRKEEVRWLILIRLTRARRVFTCFQELEKEIRVSYLFIRIMRLAVVLLYCTHTVACVMYYLATTLPLAEERNTWLGSLQLGNSSYVNFRDISMVKRYTTSLYFTIITMTTVGYGDVHAVNQREMIFIMIFVSIVMILNSYLGGNMTALIVKGSKTERYRDKMTAFMQYMDKHKLSKDLRSQIKAHLRLQYESNYTDTSALPDISIMIRAKISQSLYESHVKNILLFRDCSPGFINQIVTRVHEEFFLPGEEIIKQGDVVDHMYIICHGILEEVLIKADGSEEIVSDLEPNNFFGEIAVLCHIMQPYTVRVRDLCRLLRIDKESFSNITKIYLHDGRKVLKNLLELKGSDPRLNQVELDINFQIKKQEDELALRVMSAVYYGDVNQVIRLIQSGADPKKKDYHGRSALHLAASRGHENITNFLIQQEGVDINAEDNFGNTPLLEAIKSGHENIVSLLSDLGVRLEIRNVGSYLCTLVERGELELLRRVLRKGIDPDSVNYDARTPLHVAASQGLYSMAEMLIQEGADVLVPDRRGITPLQEGEAHGDANMISLMESELEIRTTSIPAVAFMTYIHPANLNAKSIPPCDFYFDMKYSVDYSTFSAIVTDEIHNNRNCKADLALLDMYSGCGGMSTGLCFGYKACGLDLVTHFIGFKWLPYHDCKRWAVDLDEAACQSLKLNLTETQDFLDLLKESNSVRRKYGDKRPMVRWVGYAPSDDTWEPIENLSKCPERIHDCVLQGMKPKILPPHL</sequence>
<feature type="repeat" description="ANK" evidence="13">
    <location>
        <begin position="909"/>
        <end position="941"/>
    </location>
</feature>
<comment type="subcellular location">
    <subcellularLocation>
        <location evidence="1 14">Membrane</location>
        <topology evidence="1 14">Multi-pass membrane protein</topology>
    </subcellularLocation>
</comment>
<dbReference type="Gene3D" id="1.10.287.630">
    <property type="entry name" value="Helix hairpin bin"/>
    <property type="match status" value="1"/>
</dbReference>
<dbReference type="SUPFAM" id="SSF81324">
    <property type="entry name" value="Voltage-gated potassium channels"/>
    <property type="match status" value="1"/>
</dbReference>
<keyword evidence="18" id="KW-1185">Reference proteome</keyword>
<dbReference type="InterPro" id="IPR003938">
    <property type="entry name" value="K_chnl_volt-dep_EAG/ELK/ERG"/>
</dbReference>
<keyword evidence="13" id="KW-0040">ANK repeat</keyword>
<dbReference type="Gene3D" id="1.10.287.70">
    <property type="match status" value="1"/>
</dbReference>
<gene>
    <name evidence="17" type="ORF">CASFOL_003438</name>
</gene>
<dbReference type="SMART" id="SM00248">
    <property type="entry name" value="ANK"/>
    <property type="match status" value="4"/>
</dbReference>
<evidence type="ECO:0000256" key="7">
    <source>
        <dbReference type="ARBA" id="ARBA00022882"/>
    </source>
</evidence>
<feature type="transmembrane region" description="Helical" evidence="14">
    <location>
        <begin position="319"/>
        <end position="338"/>
    </location>
</feature>
<evidence type="ECO:0000256" key="12">
    <source>
        <dbReference type="ARBA" id="ARBA00023303"/>
    </source>
</evidence>
<comment type="caution">
    <text evidence="17">The sequence shown here is derived from an EMBL/GenBank/DDBJ whole genome shotgun (WGS) entry which is preliminary data.</text>
</comment>
<dbReference type="Pfam" id="PF00385">
    <property type="entry name" value="Chromo"/>
    <property type="match status" value="1"/>
</dbReference>
<keyword evidence="12 14" id="KW-0407">Ion channel</keyword>
<dbReference type="Pfam" id="PF12796">
    <property type="entry name" value="Ank_2"/>
    <property type="match status" value="1"/>
</dbReference>
<dbReference type="GO" id="GO:0034702">
    <property type="term" value="C:monoatomic ion channel complex"/>
    <property type="evidence" value="ECO:0007669"/>
    <property type="project" value="UniProtKB-KW"/>
</dbReference>
<evidence type="ECO:0000256" key="3">
    <source>
        <dbReference type="ARBA" id="ARBA00022448"/>
    </source>
</evidence>
<evidence type="ECO:0000256" key="5">
    <source>
        <dbReference type="ARBA" id="ARBA00022692"/>
    </source>
</evidence>
<evidence type="ECO:0000313" key="18">
    <source>
        <dbReference type="Proteomes" id="UP001632038"/>
    </source>
</evidence>
<evidence type="ECO:0000256" key="4">
    <source>
        <dbReference type="ARBA" id="ARBA00022538"/>
    </source>
</evidence>
<dbReference type="InterPro" id="IPR036770">
    <property type="entry name" value="Ankyrin_rpt-contain_sf"/>
</dbReference>
<evidence type="ECO:0000256" key="9">
    <source>
        <dbReference type="ARBA" id="ARBA00022989"/>
    </source>
</evidence>
<evidence type="ECO:0000256" key="10">
    <source>
        <dbReference type="ARBA" id="ARBA00023065"/>
    </source>
</evidence>
<evidence type="ECO:0000256" key="13">
    <source>
        <dbReference type="PROSITE-ProRule" id="PRU00023"/>
    </source>
</evidence>
<dbReference type="PROSITE" id="PS50013">
    <property type="entry name" value="CHROMO_2"/>
    <property type="match status" value="1"/>
</dbReference>
<dbReference type="Pfam" id="PF03732">
    <property type="entry name" value="Retrotrans_gag"/>
    <property type="match status" value="1"/>
</dbReference>
<dbReference type="FunFam" id="2.60.120.10:FF:000074">
    <property type="entry name" value="Potassium channel KAT2"/>
    <property type="match status" value="1"/>
</dbReference>
<keyword evidence="11 14" id="KW-0472">Membrane</keyword>
<dbReference type="Proteomes" id="UP001632038">
    <property type="component" value="Unassembled WGS sequence"/>
</dbReference>
<dbReference type="PROSITE" id="PS50088">
    <property type="entry name" value="ANK_REPEAT"/>
    <property type="match status" value="3"/>
</dbReference>
<keyword evidence="5 14" id="KW-0812">Transmembrane</keyword>
<dbReference type="InterPro" id="IPR000953">
    <property type="entry name" value="Chromo/chromo_shadow_dom"/>
</dbReference>
<keyword evidence="10 14" id="KW-0406">Ion transport</keyword>
<dbReference type="Pfam" id="PF00520">
    <property type="entry name" value="Ion_trans"/>
    <property type="match status" value="1"/>
</dbReference>
<dbReference type="PANTHER" id="PTHR45743">
    <property type="entry name" value="POTASSIUM CHANNEL AKT1"/>
    <property type="match status" value="1"/>
</dbReference>
<evidence type="ECO:0000256" key="6">
    <source>
        <dbReference type="ARBA" id="ARBA00022826"/>
    </source>
</evidence>
<dbReference type="EMBL" id="JAVIJP010000005">
    <property type="protein sequence ID" value="KAL3653757.1"/>
    <property type="molecule type" value="Genomic_DNA"/>
</dbReference>
<evidence type="ECO:0000256" key="1">
    <source>
        <dbReference type="ARBA" id="ARBA00004141"/>
    </source>
</evidence>
<feature type="transmembrane region" description="Helical" evidence="14">
    <location>
        <begin position="508"/>
        <end position="528"/>
    </location>
</feature>
<dbReference type="InterPro" id="IPR005162">
    <property type="entry name" value="Retrotrans_gag_dom"/>
</dbReference>
<feature type="transmembrane region" description="Helical" evidence="14">
    <location>
        <begin position="534"/>
        <end position="559"/>
    </location>
</feature>
<evidence type="ECO:0000259" key="16">
    <source>
        <dbReference type="PROSITE" id="PS50042"/>
    </source>
</evidence>
<keyword evidence="7 14" id="KW-0851">Voltage-gated channel</keyword>
<dbReference type="SUPFAM" id="SSF51206">
    <property type="entry name" value="cAMP-binding domain-like"/>
    <property type="match status" value="1"/>
</dbReference>
<dbReference type="InterPro" id="IPR000595">
    <property type="entry name" value="cNMP-bd_dom"/>
</dbReference>
<evidence type="ECO:0000256" key="2">
    <source>
        <dbReference type="ARBA" id="ARBA00007929"/>
    </source>
</evidence>
<dbReference type="PANTHER" id="PTHR45743:SF3">
    <property type="entry name" value="POTASSIUM CHANNEL SKOR"/>
    <property type="match status" value="1"/>
</dbReference>
<dbReference type="Gene3D" id="1.25.40.20">
    <property type="entry name" value="Ankyrin repeat-containing domain"/>
    <property type="match status" value="2"/>
</dbReference>
<evidence type="ECO:0000256" key="8">
    <source>
        <dbReference type="ARBA" id="ARBA00022958"/>
    </source>
</evidence>
<feature type="transmembrane region" description="Helical" evidence="14">
    <location>
        <begin position="449"/>
        <end position="471"/>
    </location>
</feature>
<dbReference type="InterPro" id="IPR018490">
    <property type="entry name" value="cNMP-bd_dom_sf"/>
</dbReference>
<dbReference type="GO" id="GO:0005249">
    <property type="term" value="F:voltage-gated potassium channel activity"/>
    <property type="evidence" value="ECO:0007669"/>
    <property type="project" value="UniProtKB-UniRule"/>
</dbReference>
<accession>A0ABD3EHQ1</accession>
<dbReference type="InterPro" id="IPR005821">
    <property type="entry name" value="Ion_trans_dom"/>
</dbReference>
<dbReference type="PRINTS" id="PR01463">
    <property type="entry name" value="EAGCHANLFMLY"/>
</dbReference>
<protein>
    <recommendedName>
        <fullName evidence="14">Potassium channel</fullName>
    </recommendedName>
</protein>
<dbReference type="InterPro" id="IPR045319">
    <property type="entry name" value="KAT/AKT"/>
</dbReference>
<dbReference type="SMART" id="SM00100">
    <property type="entry name" value="cNMP"/>
    <property type="match status" value="1"/>
</dbReference>
<feature type="transmembrane region" description="Helical" evidence="14">
    <location>
        <begin position="387"/>
        <end position="405"/>
    </location>
</feature>
<dbReference type="SUPFAM" id="SSF48403">
    <property type="entry name" value="Ankyrin repeat"/>
    <property type="match status" value="1"/>
</dbReference>
<dbReference type="InterPro" id="IPR002110">
    <property type="entry name" value="Ankyrin_rpt"/>
</dbReference>
<evidence type="ECO:0000259" key="15">
    <source>
        <dbReference type="PROSITE" id="PS50013"/>
    </source>
</evidence>
<dbReference type="AlphaFoldDB" id="A0ABD3EHQ1"/>
<evidence type="ECO:0000256" key="11">
    <source>
        <dbReference type="ARBA" id="ARBA00023136"/>
    </source>
</evidence>
<dbReference type="Pfam" id="PF00027">
    <property type="entry name" value="cNMP_binding"/>
    <property type="match status" value="1"/>
</dbReference>
<keyword evidence="9 14" id="KW-1133">Transmembrane helix</keyword>
<dbReference type="Gene3D" id="3.40.50.150">
    <property type="entry name" value="Vaccinia Virus protein VP39"/>
    <property type="match status" value="2"/>
</dbReference>
<comment type="similarity">
    <text evidence="2 14">Belongs to the potassium channel family. Plant (TC 1.A.1.4) subfamily.</text>
</comment>
<evidence type="ECO:0000256" key="14">
    <source>
        <dbReference type="RuleBase" id="RU369015"/>
    </source>
</evidence>
<dbReference type="CDD" id="cd00038">
    <property type="entry name" value="CAP_ED"/>
    <property type="match status" value="1"/>
</dbReference>
<keyword evidence="4 14" id="KW-0633">Potassium transport</keyword>
<organism evidence="17 18">
    <name type="scientific">Castilleja foliolosa</name>
    <dbReference type="NCBI Taxonomy" id="1961234"/>
    <lineage>
        <taxon>Eukaryota</taxon>
        <taxon>Viridiplantae</taxon>
        <taxon>Streptophyta</taxon>
        <taxon>Embryophyta</taxon>
        <taxon>Tracheophyta</taxon>
        <taxon>Spermatophyta</taxon>
        <taxon>Magnoliopsida</taxon>
        <taxon>eudicotyledons</taxon>
        <taxon>Gunneridae</taxon>
        <taxon>Pentapetalae</taxon>
        <taxon>asterids</taxon>
        <taxon>lamiids</taxon>
        <taxon>Lamiales</taxon>
        <taxon>Orobanchaceae</taxon>
        <taxon>Pedicularideae</taxon>
        <taxon>Castillejinae</taxon>
        <taxon>Castilleja</taxon>
    </lineage>
</organism>
<feature type="domain" description="Cyclic nucleotide-binding" evidence="16">
    <location>
        <begin position="634"/>
        <end position="736"/>
    </location>
</feature>
<keyword evidence="3 14" id="KW-0813">Transport</keyword>
<dbReference type="InterPro" id="IPR023780">
    <property type="entry name" value="Chromo_domain"/>
</dbReference>